<proteinExistence type="inferred from homology"/>
<evidence type="ECO:0000256" key="4">
    <source>
        <dbReference type="ARBA" id="ARBA00022525"/>
    </source>
</evidence>
<keyword evidence="7" id="KW-1015">Disulfide bond</keyword>
<feature type="compositionally biased region" description="Polar residues" evidence="9">
    <location>
        <begin position="582"/>
        <end position="591"/>
    </location>
</feature>
<evidence type="ECO:0000256" key="5">
    <source>
        <dbReference type="ARBA" id="ARBA00022622"/>
    </source>
</evidence>
<organism evidence="11 12">
    <name type="scientific">Ophiocordyceps camponoti-floridani</name>
    <dbReference type="NCBI Taxonomy" id="2030778"/>
    <lineage>
        <taxon>Eukaryota</taxon>
        <taxon>Fungi</taxon>
        <taxon>Dikarya</taxon>
        <taxon>Ascomycota</taxon>
        <taxon>Pezizomycotina</taxon>
        <taxon>Sordariomycetes</taxon>
        <taxon>Hypocreomycetidae</taxon>
        <taxon>Hypocreales</taxon>
        <taxon>Ophiocordycipitaceae</taxon>
        <taxon>Ophiocordyceps</taxon>
    </lineage>
</organism>
<comment type="caution">
    <text evidence="11">The sequence shown here is derived from an EMBL/GenBank/DDBJ whole genome shotgun (WGS) entry which is preliminary data.</text>
</comment>
<evidence type="ECO:0000256" key="6">
    <source>
        <dbReference type="ARBA" id="ARBA00022729"/>
    </source>
</evidence>
<evidence type="ECO:0000313" key="11">
    <source>
        <dbReference type="EMBL" id="KAF4583081.1"/>
    </source>
</evidence>
<evidence type="ECO:0000313" key="12">
    <source>
        <dbReference type="Proteomes" id="UP000562929"/>
    </source>
</evidence>
<evidence type="ECO:0000256" key="8">
    <source>
        <dbReference type="ARBA" id="ARBA00023288"/>
    </source>
</evidence>
<evidence type="ECO:0000256" key="3">
    <source>
        <dbReference type="ARBA" id="ARBA00010031"/>
    </source>
</evidence>
<keyword evidence="4" id="KW-0964">Secreted</keyword>
<feature type="compositionally biased region" description="Polar residues" evidence="9">
    <location>
        <begin position="561"/>
        <end position="574"/>
    </location>
</feature>
<dbReference type="EMBL" id="JAACLJ010000007">
    <property type="protein sequence ID" value="KAF4583081.1"/>
    <property type="molecule type" value="Genomic_DNA"/>
</dbReference>
<keyword evidence="5" id="KW-0336">GPI-anchor</keyword>
<accession>A0A8H4Q2S0</accession>
<keyword evidence="5" id="KW-0325">Glycoprotein</keyword>
<evidence type="ECO:0000256" key="2">
    <source>
        <dbReference type="ARBA" id="ARBA00004613"/>
    </source>
</evidence>
<evidence type="ECO:0000259" key="10">
    <source>
        <dbReference type="Pfam" id="PF05730"/>
    </source>
</evidence>
<protein>
    <submittedName>
        <fullName evidence="11">Adhesin protein Mad1</fullName>
    </submittedName>
</protein>
<feature type="domain" description="CFEM" evidence="10">
    <location>
        <begin position="331"/>
        <end position="395"/>
    </location>
</feature>
<feature type="region of interest" description="Disordered" evidence="9">
    <location>
        <begin position="208"/>
        <end position="253"/>
    </location>
</feature>
<dbReference type="GO" id="GO:0005576">
    <property type="term" value="C:extracellular region"/>
    <property type="evidence" value="ECO:0007669"/>
    <property type="project" value="UniProtKB-SubCell"/>
</dbReference>
<keyword evidence="5" id="KW-0472">Membrane</keyword>
<keyword evidence="6" id="KW-0732">Signal</keyword>
<keyword evidence="12" id="KW-1185">Reference proteome</keyword>
<gene>
    <name evidence="11" type="ORF">GQ602_006225</name>
</gene>
<reference evidence="11 12" key="1">
    <citation type="journal article" date="2020" name="G3 (Bethesda)">
        <title>Genetic Underpinnings of Host Manipulation by Ophiocordyceps as Revealed by Comparative Transcriptomics.</title>
        <authorList>
            <person name="Will I."/>
            <person name="Das B."/>
            <person name="Trinh T."/>
            <person name="Brachmann A."/>
            <person name="Ohm R.A."/>
            <person name="de Bekker C."/>
        </authorList>
    </citation>
    <scope>NUCLEOTIDE SEQUENCE [LARGE SCALE GENOMIC DNA]</scope>
    <source>
        <strain evidence="11 12">EC05</strain>
    </source>
</reference>
<feature type="compositionally biased region" description="Basic and acidic residues" evidence="9">
    <location>
        <begin position="510"/>
        <end position="522"/>
    </location>
</feature>
<dbReference type="AlphaFoldDB" id="A0A8H4Q2S0"/>
<dbReference type="Proteomes" id="UP000562929">
    <property type="component" value="Unassembled WGS sequence"/>
</dbReference>
<comment type="subcellular location">
    <subcellularLocation>
        <location evidence="1">Membrane</location>
        <topology evidence="1">Lipid-anchor</topology>
        <topology evidence="1">GPI-anchor</topology>
    </subcellularLocation>
    <subcellularLocation>
        <location evidence="2">Secreted</location>
    </subcellularLocation>
</comment>
<name>A0A8H4Q2S0_9HYPO</name>
<dbReference type="Pfam" id="PF05730">
    <property type="entry name" value="CFEM"/>
    <property type="match status" value="1"/>
</dbReference>
<feature type="region of interest" description="Disordered" evidence="9">
    <location>
        <begin position="275"/>
        <end position="297"/>
    </location>
</feature>
<evidence type="ECO:0000256" key="1">
    <source>
        <dbReference type="ARBA" id="ARBA00004589"/>
    </source>
</evidence>
<dbReference type="InterPro" id="IPR008427">
    <property type="entry name" value="Extracellular_membr_CFEM_dom"/>
</dbReference>
<feature type="region of interest" description="Disordered" evidence="9">
    <location>
        <begin position="458"/>
        <end position="728"/>
    </location>
</feature>
<sequence length="770" mass="81225">MRPSLPLVAATLCVERTSATILLRGFINSWLGAPFFRTPGNVNNVCTSQQKKGWSFDDLDILKPLTEYGGLILDGFSSDEEPVAEASPRIGRRTLAKHLKGGCGSDHGKPPSISSGDDTKGFSIKQLEVACPLTGSLALRYTMPDGKICQTTSPCEKGKFFVDNDQCGGAVKVSFVYESFTKTDVCWIRLFNIYWDCETSKYPLELPTVQGGGEQGGSSTQTGHQEGGINSETGLEAHRPPLDTGSKAGDISLQTGSEAGKLSLQTGYGNRLPIQTTTAQQLPPTSATSFSGGEQADATSTGLLDRIVTAPPAQTTAAYQDLPVPSGEAPFPSFVPSCINTFMKELDMTCKNNLDVGCYCRDKELVRSLYSCFFAHRKDDDEFAKAKEFFRGLCARYIPQNPEIATGAESILASMTITGTPCFEPADYTTVVVPATRVATDGATVTVTTTLAIPEIELPTAVPEAPTGGLDGGYGLEIGPPRPDEPELGPPKVEDEPSLSPPKPDDEAEETKIGELKSDENKGPIVSRPELAGTDEAHEAPGFDSNAASPQTNGPKDGPSPDNSPYESPETTGARSGPVGSTPDSSETSYDTDVPSPRRPQVNRKTEPVSGRVSDCSSPAEAQSGPEYGSPEPEALPEESSYGSPKQEVPSEKPSYSSPDLDDVPLRPIPKTPDSQEADEPQLAPGAETDDDRQLAPQKSVINLKMVPPSATQNTRSTSGPSKTSLGGITVGTGAYAAPAHRDGKGLVSGASRAGLAWAGLTVLGVMVAL</sequence>
<evidence type="ECO:0000256" key="9">
    <source>
        <dbReference type="SAM" id="MobiDB-lite"/>
    </source>
</evidence>
<evidence type="ECO:0000256" key="7">
    <source>
        <dbReference type="ARBA" id="ARBA00023157"/>
    </source>
</evidence>
<dbReference type="GO" id="GO:0098552">
    <property type="term" value="C:side of membrane"/>
    <property type="evidence" value="ECO:0007669"/>
    <property type="project" value="UniProtKB-KW"/>
</dbReference>
<feature type="compositionally biased region" description="Low complexity" evidence="9">
    <location>
        <begin position="630"/>
        <end position="641"/>
    </location>
</feature>
<feature type="compositionally biased region" description="Polar residues" evidence="9">
    <location>
        <begin position="710"/>
        <end position="727"/>
    </location>
</feature>
<feature type="compositionally biased region" description="Low complexity" evidence="9">
    <location>
        <begin position="217"/>
        <end position="228"/>
    </location>
</feature>
<keyword evidence="8" id="KW-0449">Lipoprotein</keyword>
<dbReference type="OrthoDB" id="5431405at2759"/>
<comment type="similarity">
    <text evidence="3">Belongs to the RBT5 family.</text>
</comment>